<protein>
    <submittedName>
        <fullName evidence="1">Uncharacterized protein</fullName>
    </submittedName>
</protein>
<proteinExistence type="predicted"/>
<organism evidence="1 2">
    <name type="scientific">Glossina austeni</name>
    <name type="common">Savannah tsetse fly</name>
    <dbReference type="NCBI Taxonomy" id="7395"/>
    <lineage>
        <taxon>Eukaryota</taxon>
        <taxon>Metazoa</taxon>
        <taxon>Ecdysozoa</taxon>
        <taxon>Arthropoda</taxon>
        <taxon>Hexapoda</taxon>
        <taxon>Insecta</taxon>
        <taxon>Pterygota</taxon>
        <taxon>Neoptera</taxon>
        <taxon>Endopterygota</taxon>
        <taxon>Diptera</taxon>
        <taxon>Brachycera</taxon>
        <taxon>Muscomorpha</taxon>
        <taxon>Hippoboscoidea</taxon>
        <taxon>Glossinidae</taxon>
        <taxon>Glossina</taxon>
    </lineage>
</organism>
<reference evidence="1" key="1">
    <citation type="submission" date="2020-05" db="UniProtKB">
        <authorList>
            <consortium name="EnsemblMetazoa"/>
        </authorList>
    </citation>
    <scope>IDENTIFICATION</scope>
    <source>
        <strain evidence="1">TTRI</strain>
    </source>
</reference>
<dbReference type="VEuPathDB" id="VectorBase:GAUT052018"/>
<evidence type="ECO:0000313" key="1">
    <source>
        <dbReference type="EnsemblMetazoa" id="GAUT052018-PA"/>
    </source>
</evidence>
<name>A0A1A9VYU7_GLOAU</name>
<sequence>MKTKGLLIEFVLHSLPLPVIEATILNPYVINASYLMICCILRIFCLPNYELIFFSKIVSSDVYFTKPPRLKDNLEFDQRRSTTTSDIKDHINDIRISGSKENHIQGQTTIESEFASPKEKLPFMERGSETCLAMKNQLSDYAIMRLCDYAIMLNHGQNELE</sequence>
<dbReference type="AlphaFoldDB" id="A0A1A9VYU7"/>
<dbReference type="EnsemblMetazoa" id="GAUT052018-RA">
    <property type="protein sequence ID" value="GAUT052018-PA"/>
    <property type="gene ID" value="GAUT052018"/>
</dbReference>
<keyword evidence="2" id="KW-1185">Reference proteome</keyword>
<evidence type="ECO:0000313" key="2">
    <source>
        <dbReference type="Proteomes" id="UP000078200"/>
    </source>
</evidence>
<dbReference type="Proteomes" id="UP000078200">
    <property type="component" value="Unassembled WGS sequence"/>
</dbReference>
<accession>A0A1A9VYU7</accession>